<dbReference type="PROSITE" id="PS00211">
    <property type="entry name" value="ABC_TRANSPORTER_1"/>
    <property type="match status" value="1"/>
</dbReference>
<organism evidence="6 7">
    <name type="scientific">Actinospica durhamensis</name>
    <dbReference type="NCBI Taxonomy" id="1508375"/>
    <lineage>
        <taxon>Bacteria</taxon>
        <taxon>Bacillati</taxon>
        <taxon>Actinomycetota</taxon>
        <taxon>Actinomycetes</taxon>
        <taxon>Catenulisporales</taxon>
        <taxon>Actinospicaceae</taxon>
        <taxon>Actinospica</taxon>
    </lineage>
</organism>
<dbReference type="GO" id="GO:0005524">
    <property type="term" value="F:ATP binding"/>
    <property type="evidence" value="ECO:0007669"/>
    <property type="project" value="UniProtKB-KW"/>
</dbReference>
<gene>
    <name evidence="6" type="ORF">KDL01_32035</name>
</gene>
<keyword evidence="2" id="KW-0813">Transport</keyword>
<dbReference type="InterPro" id="IPR050319">
    <property type="entry name" value="ABC_transp_ATP-bind"/>
</dbReference>
<evidence type="ECO:0000259" key="5">
    <source>
        <dbReference type="PROSITE" id="PS50893"/>
    </source>
</evidence>
<sequence>MLLTIDELCVSYRGRGLRTRPRRVLHEVSLGLRPGETLGLVGESGSGKSTIGRAITGLARAESGRIEFAGERVEHADARRRRRLAKDIQMVFQDPYTSLDPALTVGDTLREPLLAQGVPAKQAAARVATLLDRVQLPADAAARLPREFSGGQRQRVAIARALAPDPRLVVCDEPVSALDLTTQRVVLELLLEIQEATGVSYLFISHDLSVVRFLSHRVAVLRDGRIVESGTAAEVTETPQHPYTRRMLLAAPVPDVDRQRERRAAFARARSGAAA</sequence>
<dbReference type="PANTHER" id="PTHR43776">
    <property type="entry name" value="TRANSPORT ATP-BINDING PROTEIN"/>
    <property type="match status" value="1"/>
</dbReference>
<evidence type="ECO:0000313" key="6">
    <source>
        <dbReference type="EMBL" id="MBR7837946.1"/>
    </source>
</evidence>
<dbReference type="EMBL" id="JAGSOG010000243">
    <property type="protein sequence ID" value="MBR7837946.1"/>
    <property type="molecule type" value="Genomic_DNA"/>
</dbReference>
<comment type="similarity">
    <text evidence="1">Belongs to the ABC transporter superfamily.</text>
</comment>
<name>A0A941EVB7_9ACTN</name>
<proteinExistence type="inferred from homology"/>
<dbReference type="SUPFAM" id="SSF52540">
    <property type="entry name" value="P-loop containing nucleoside triphosphate hydrolases"/>
    <property type="match status" value="1"/>
</dbReference>
<dbReference type="Pfam" id="PF00005">
    <property type="entry name" value="ABC_tran"/>
    <property type="match status" value="1"/>
</dbReference>
<accession>A0A941EVB7</accession>
<dbReference type="InterPro" id="IPR027417">
    <property type="entry name" value="P-loop_NTPase"/>
</dbReference>
<evidence type="ECO:0000256" key="4">
    <source>
        <dbReference type="ARBA" id="ARBA00022840"/>
    </source>
</evidence>
<comment type="caution">
    <text evidence="6">The sequence shown here is derived from an EMBL/GenBank/DDBJ whole genome shotgun (WGS) entry which is preliminary data.</text>
</comment>
<keyword evidence="7" id="KW-1185">Reference proteome</keyword>
<dbReference type="CDD" id="cd03257">
    <property type="entry name" value="ABC_NikE_OppD_transporters"/>
    <property type="match status" value="1"/>
</dbReference>
<dbReference type="PANTHER" id="PTHR43776:SF7">
    <property type="entry name" value="D,D-DIPEPTIDE TRANSPORT ATP-BINDING PROTEIN DDPF-RELATED"/>
    <property type="match status" value="1"/>
</dbReference>
<dbReference type="AlphaFoldDB" id="A0A941EVB7"/>
<keyword evidence="4 6" id="KW-0067">ATP-binding</keyword>
<dbReference type="InterPro" id="IPR003439">
    <property type="entry name" value="ABC_transporter-like_ATP-bd"/>
</dbReference>
<dbReference type="Proteomes" id="UP000675781">
    <property type="component" value="Unassembled WGS sequence"/>
</dbReference>
<dbReference type="InterPro" id="IPR003593">
    <property type="entry name" value="AAA+_ATPase"/>
</dbReference>
<dbReference type="PROSITE" id="PS50893">
    <property type="entry name" value="ABC_TRANSPORTER_2"/>
    <property type="match status" value="1"/>
</dbReference>
<protein>
    <submittedName>
        <fullName evidence="6">ABC transporter ATP-binding protein</fullName>
    </submittedName>
</protein>
<evidence type="ECO:0000256" key="1">
    <source>
        <dbReference type="ARBA" id="ARBA00005417"/>
    </source>
</evidence>
<feature type="domain" description="ABC transporter" evidence="5">
    <location>
        <begin position="3"/>
        <end position="248"/>
    </location>
</feature>
<dbReference type="SMART" id="SM00382">
    <property type="entry name" value="AAA"/>
    <property type="match status" value="1"/>
</dbReference>
<dbReference type="InterPro" id="IPR017871">
    <property type="entry name" value="ABC_transporter-like_CS"/>
</dbReference>
<keyword evidence="3" id="KW-0547">Nucleotide-binding</keyword>
<evidence type="ECO:0000313" key="7">
    <source>
        <dbReference type="Proteomes" id="UP000675781"/>
    </source>
</evidence>
<dbReference type="GO" id="GO:0055085">
    <property type="term" value="P:transmembrane transport"/>
    <property type="evidence" value="ECO:0007669"/>
    <property type="project" value="UniProtKB-ARBA"/>
</dbReference>
<dbReference type="Gene3D" id="3.40.50.300">
    <property type="entry name" value="P-loop containing nucleotide triphosphate hydrolases"/>
    <property type="match status" value="1"/>
</dbReference>
<evidence type="ECO:0000256" key="3">
    <source>
        <dbReference type="ARBA" id="ARBA00022741"/>
    </source>
</evidence>
<evidence type="ECO:0000256" key="2">
    <source>
        <dbReference type="ARBA" id="ARBA00022448"/>
    </source>
</evidence>
<dbReference type="GO" id="GO:0016887">
    <property type="term" value="F:ATP hydrolysis activity"/>
    <property type="evidence" value="ECO:0007669"/>
    <property type="project" value="InterPro"/>
</dbReference>
<reference evidence="6" key="1">
    <citation type="submission" date="2021-04" db="EMBL/GenBank/DDBJ databases">
        <title>Genome based classification of Actinospica acidithermotolerans sp. nov., an actinobacterium isolated from an Indonesian hot spring.</title>
        <authorList>
            <person name="Kusuma A.B."/>
            <person name="Putra K.E."/>
            <person name="Nafisah S."/>
            <person name="Loh J."/>
            <person name="Nouioui I."/>
            <person name="Goodfellow M."/>
        </authorList>
    </citation>
    <scope>NUCLEOTIDE SEQUENCE</scope>
    <source>
        <strain evidence="6">CSCA 57</strain>
    </source>
</reference>